<protein>
    <submittedName>
        <fullName evidence="1 3">Uncharacterized protein</fullName>
    </submittedName>
</protein>
<sequence length="314" mass="35689">MHDRAHNHWRWARAHSTDIRRMDRFYPNFYSLQSVPAEPLDPRFKRRSWNAFPDASILPYTLYSQEVPQNRQHQRCSSEAPAVKRSSTFISQDAKNDIQDDDLTTTSVSPIPPIAVVKPTMGGIAGGRIHRPRPCYGSALRPAVDLPPLCMQISTPEVAFSSLCQQNIQRPNGTLPRRRSQQNRQRREVVKPAVRHSVFECPNVIDYGPLQPSVQSQELTIRRRARRHPELVSTEPVSRRRLFGTLTTQSVPFTDELMSNEDQSSSLVSESLPPVCVHSERLRRGNRVSVIVQSSTTTSWVGVLHPSHQTCPCF</sequence>
<gene>
    <name evidence="1" type="ORF">MCOS_LOCUS8667</name>
</gene>
<dbReference type="Proteomes" id="UP000267029">
    <property type="component" value="Unassembled WGS sequence"/>
</dbReference>
<accession>A0A0R3ULT9</accession>
<organism evidence="3">
    <name type="scientific">Mesocestoides corti</name>
    <name type="common">Flatworm</name>
    <dbReference type="NCBI Taxonomy" id="53468"/>
    <lineage>
        <taxon>Eukaryota</taxon>
        <taxon>Metazoa</taxon>
        <taxon>Spiralia</taxon>
        <taxon>Lophotrochozoa</taxon>
        <taxon>Platyhelminthes</taxon>
        <taxon>Cestoda</taxon>
        <taxon>Eucestoda</taxon>
        <taxon>Cyclophyllidea</taxon>
        <taxon>Mesocestoididae</taxon>
        <taxon>Mesocestoides</taxon>
    </lineage>
</organism>
<proteinExistence type="predicted"/>
<reference evidence="3" key="2">
    <citation type="submission" date="2019-11" db="UniProtKB">
        <authorList>
            <consortium name="WormBaseParasite"/>
        </authorList>
    </citation>
    <scope>IDENTIFICATION</scope>
</reference>
<name>A0A0R3ULT9_MESCO</name>
<evidence type="ECO:0000313" key="1">
    <source>
        <dbReference type="EMBL" id="VDD82664.1"/>
    </source>
</evidence>
<reference evidence="1 2" key="1">
    <citation type="submission" date="2018-10" db="EMBL/GenBank/DDBJ databases">
        <authorList>
            <consortium name="Pathogen Informatics"/>
        </authorList>
    </citation>
    <scope>NUCLEOTIDE SEQUENCE [LARGE SCALE GENOMIC DNA]</scope>
</reference>
<dbReference type="EMBL" id="UXSR01005551">
    <property type="protein sequence ID" value="VDD82664.1"/>
    <property type="molecule type" value="Genomic_DNA"/>
</dbReference>
<dbReference type="WBParaSite" id="MCU_006489-RA">
    <property type="protein sequence ID" value="MCU_006489-RA"/>
    <property type="gene ID" value="MCU_006489"/>
</dbReference>
<evidence type="ECO:0000313" key="2">
    <source>
        <dbReference type="Proteomes" id="UP000267029"/>
    </source>
</evidence>
<dbReference type="OrthoDB" id="2161974at2759"/>
<evidence type="ECO:0000313" key="3">
    <source>
        <dbReference type="WBParaSite" id="MCU_006489-RA"/>
    </source>
</evidence>
<keyword evidence="2" id="KW-1185">Reference proteome</keyword>
<dbReference type="AlphaFoldDB" id="A0A0R3ULT9"/>
<dbReference type="STRING" id="53468.A0A0R3ULT9"/>